<dbReference type="RefSeq" id="WP_231796001.1">
    <property type="nucleotide sequence ID" value="NZ_JAJPDJ010000063.1"/>
</dbReference>
<protein>
    <submittedName>
        <fullName evidence="1">Uncharacterized protein</fullName>
    </submittedName>
</protein>
<dbReference type="EMBL" id="JAJPDJ010000063">
    <property type="protein sequence ID" value="MCD7138966.1"/>
    <property type="molecule type" value="Genomic_DNA"/>
</dbReference>
<accession>A0ABS8RD69</accession>
<proteinExistence type="predicted"/>
<reference evidence="1 2" key="1">
    <citation type="submission" date="2021-12" db="EMBL/GenBank/DDBJ databases">
        <title>A phylogenomic analysis of Limosilactobacillus reuteri reveals ancient and stable evolutionary relationships with rodents and birds and zoonotic transmission to humans.</title>
        <authorList>
            <person name="Li F."/>
            <person name="Li X."/>
            <person name="Cheng C."/>
            <person name="Tollenaar S."/>
            <person name="Zhang J.S."/>
            <person name="Simpson D."/>
            <person name="Tasseva G."/>
            <person name="Perez-Munoz M.E."/>
            <person name="Frese S."/>
            <person name="Gaenzle M.G."/>
            <person name="Walter J."/>
            <person name="Zheng J."/>
        </authorList>
    </citation>
    <scope>NUCLEOTIDE SEQUENCE [LARGE SCALE GENOMIC DNA]</scope>
    <source>
        <strain evidence="1 2">WF-AF5-A</strain>
    </source>
</reference>
<organism evidence="1 2">
    <name type="scientific">Limosilactobacillus balticus</name>
    <dbReference type="NCBI Taxonomy" id="2759747"/>
    <lineage>
        <taxon>Bacteria</taxon>
        <taxon>Bacillati</taxon>
        <taxon>Bacillota</taxon>
        <taxon>Bacilli</taxon>
        <taxon>Lactobacillales</taxon>
        <taxon>Lactobacillaceae</taxon>
        <taxon>Limosilactobacillus</taxon>
    </lineage>
</organism>
<dbReference type="Proteomes" id="UP001200032">
    <property type="component" value="Unassembled WGS sequence"/>
</dbReference>
<gene>
    <name evidence="1" type="ORF">LTY59_06990</name>
</gene>
<keyword evidence="2" id="KW-1185">Reference proteome</keyword>
<name>A0ABS8RD69_9LACO</name>
<sequence>MEIELTVIATPKLRKDFHAAWYGYKRVKPIKRTRKRQIAKAKHMMDWHDHTSYEWSQWWKSNARKPKRWKNDNR</sequence>
<comment type="caution">
    <text evidence="1">The sequence shown here is derived from an EMBL/GenBank/DDBJ whole genome shotgun (WGS) entry which is preliminary data.</text>
</comment>
<evidence type="ECO:0000313" key="2">
    <source>
        <dbReference type="Proteomes" id="UP001200032"/>
    </source>
</evidence>
<evidence type="ECO:0000313" key="1">
    <source>
        <dbReference type="EMBL" id="MCD7138966.1"/>
    </source>
</evidence>